<dbReference type="GO" id="GO:0005634">
    <property type="term" value="C:nucleus"/>
    <property type="evidence" value="ECO:0007669"/>
    <property type="project" value="TreeGrafter"/>
</dbReference>
<dbReference type="InterPro" id="IPR035979">
    <property type="entry name" value="RBD_domain_sf"/>
</dbReference>
<protein>
    <submittedName>
        <fullName evidence="5">RNA and export factor-binding protein 2</fullName>
    </submittedName>
</protein>
<dbReference type="InterPro" id="IPR051229">
    <property type="entry name" value="ALYREF_mRNA_export"/>
</dbReference>
<dbReference type="PROSITE" id="PS50102">
    <property type="entry name" value="RRM"/>
    <property type="match status" value="1"/>
</dbReference>
<evidence type="ECO:0000256" key="3">
    <source>
        <dbReference type="SAM" id="MobiDB-lite"/>
    </source>
</evidence>
<feature type="region of interest" description="Disordered" evidence="3">
    <location>
        <begin position="137"/>
        <end position="227"/>
    </location>
</feature>
<feature type="compositionally biased region" description="Basic residues" evidence="3">
    <location>
        <begin position="192"/>
        <end position="202"/>
    </location>
</feature>
<dbReference type="SUPFAM" id="SSF54928">
    <property type="entry name" value="RNA-binding domain, RBD"/>
    <property type="match status" value="1"/>
</dbReference>
<dbReference type="GO" id="GO:0006406">
    <property type="term" value="P:mRNA export from nucleus"/>
    <property type="evidence" value="ECO:0007669"/>
    <property type="project" value="TreeGrafter"/>
</dbReference>
<dbReference type="PANTHER" id="PTHR19965:SF94">
    <property type="entry name" value="FI13061P-RELATED"/>
    <property type="match status" value="1"/>
</dbReference>
<accession>A0A6G1SNY4</accession>
<organism evidence="5">
    <name type="scientific">Aceria tosichella</name>
    <name type="common">wheat curl mite</name>
    <dbReference type="NCBI Taxonomy" id="561515"/>
    <lineage>
        <taxon>Eukaryota</taxon>
        <taxon>Metazoa</taxon>
        <taxon>Ecdysozoa</taxon>
        <taxon>Arthropoda</taxon>
        <taxon>Chelicerata</taxon>
        <taxon>Arachnida</taxon>
        <taxon>Acari</taxon>
        <taxon>Acariformes</taxon>
        <taxon>Trombidiformes</taxon>
        <taxon>Prostigmata</taxon>
        <taxon>Eupodina</taxon>
        <taxon>Eriophyoidea</taxon>
        <taxon>Eriophyidae</taxon>
        <taxon>Eriophyinae</taxon>
        <taxon>Aceriini</taxon>
        <taxon>Aceria</taxon>
    </lineage>
</organism>
<dbReference type="SMART" id="SM00360">
    <property type="entry name" value="RRM"/>
    <property type="match status" value="1"/>
</dbReference>
<dbReference type="CDD" id="cd12680">
    <property type="entry name" value="RRM_THOC4"/>
    <property type="match status" value="1"/>
</dbReference>
<reference evidence="5" key="1">
    <citation type="submission" date="2018-10" db="EMBL/GenBank/DDBJ databases">
        <title>Transcriptome assembly of Aceria tosichella (Wheat curl mite) Type 2.</title>
        <authorList>
            <person name="Scully E.D."/>
            <person name="Geib S.M."/>
            <person name="Palmer N.A."/>
            <person name="Gupta A.K."/>
            <person name="Sarath G."/>
            <person name="Tatineni S."/>
        </authorList>
    </citation>
    <scope>NUCLEOTIDE SEQUENCE</scope>
    <source>
        <strain evidence="5">LincolnNE</strain>
    </source>
</reference>
<dbReference type="PANTHER" id="PTHR19965">
    <property type="entry name" value="RNA AND EXPORT FACTOR BINDING PROTEIN"/>
    <property type="match status" value="1"/>
</dbReference>
<dbReference type="Gene3D" id="3.30.70.330">
    <property type="match status" value="1"/>
</dbReference>
<evidence type="ECO:0000259" key="4">
    <source>
        <dbReference type="PROSITE" id="PS50102"/>
    </source>
</evidence>
<evidence type="ECO:0000256" key="1">
    <source>
        <dbReference type="ARBA" id="ARBA00022884"/>
    </source>
</evidence>
<dbReference type="EMBL" id="GGYP01007318">
    <property type="protein sequence ID" value="MDE52089.1"/>
    <property type="molecule type" value="Transcribed_RNA"/>
</dbReference>
<evidence type="ECO:0000313" key="5">
    <source>
        <dbReference type="EMBL" id="MDE52089.1"/>
    </source>
</evidence>
<proteinExistence type="predicted"/>
<dbReference type="GO" id="GO:0003729">
    <property type="term" value="F:mRNA binding"/>
    <property type="evidence" value="ECO:0007669"/>
    <property type="project" value="TreeGrafter"/>
</dbReference>
<dbReference type="InterPro" id="IPR025715">
    <property type="entry name" value="FoP_C"/>
</dbReference>
<feature type="domain" description="RRM" evidence="4">
    <location>
        <begin position="59"/>
        <end position="136"/>
    </location>
</feature>
<dbReference type="SMART" id="SM01218">
    <property type="entry name" value="FoP_duplication"/>
    <property type="match status" value="1"/>
</dbReference>
<dbReference type="Pfam" id="PF00076">
    <property type="entry name" value="RRM_1"/>
    <property type="match status" value="1"/>
</dbReference>
<feature type="compositionally biased region" description="Polar residues" evidence="3">
    <location>
        <begin position="26"/>
        <end position="35"/>
    </location>
</feature>
<dbReference type="AlphaFoldDB" id="A0A6G1SNY4"/>
<dbReference type="InterPro" id="IPR000504">
    <property type="entry name" value="RRM_dom"/>
</dbReference>
<feature type="compositionally biased region" description="Low complexity" evidence="3">
    <location>
        <begin position="152"/>
        <end position="163"/>
    </location>
</feature>
<keyword evidence="1 2" id="KW-0694">RNA-binding</keyword>
<dbReference type="Pfam" id="PF07078">
    <property type="entry name" value="FYTT"/>
    <property type="match status" value="1"/>
</dbReference>
<evidence type="ECO:0000256" key="2">
    <source>
        <dbReference type="PROSITE-ProRule" id="PRU00176"/>
    </source>
</evidence>
<feature type="compositionally biased region" description="Polar residues" evidence="3">
    <location>
        <begin position="218"/>
        <end position="227"/>
    </location>
</feature>
<gene>
    <name evidence="5" type="primary">Refbp2</name>
    <name evidence="5" type="ORF">g.18087</name>
</gene>
<name>A0A6G1SNY4_9ACAR</name>
<feature type="compositionally biased region" description="Polar residues" evidence="3">
    <location>
        <begin position="137"/>
        <end position="150"/>
    </location>
</feature>
<sequence length="227" mass="25338">MADKIDLSLDDIIKINKKNKDRSNKPKATTRNTNAKVLKSRIRPKIQPQQQQSRDSGPTMLHVANLHFGVSDKDLKELFEEIGKIKKAVVHYDKSGRSMGTAEVIFWSRDDATRAIKTYNQRILDGRPMNITLVPSRTTTVNHNNGSNATRGIGIKKGSGIQKRSPQKAGGRNQSYSQRSPKKGGGSMNNKGPRRQGTKKPVKKEISAEELDKDLDAYTNNNKMNVD</sequence>
<feature type="region of interest" description="Disordered" evidence="3">
    <location>
        <begin position="18"/>
        <end position="57"/>
    </location>
</feature>
<dbReference type="InterPro" id="IPR012677">
    <property type="entry name" value="Nucleotide-bd_a/b_plait_sf"/>
</dbReference>
<dbReference type="Pfam" id="PF13865">
    <property type="entry name" value="FoP_duplication"/>
    <property type="match status" value="1"/>
</dbReference>